<feature type="compositionally biased region" description="Acidic residues" evidence="4">
    <location>
        <begin position="930"/>
        <end position="948"/>
    </location>
</feature>
<feature type="region of interest" description="Disordered" evidence="4">
    <location>
        <begin position="918"/>
        <end position="1088"/>
    </location>
</feature>
<feature type="region of interest" description="Disordered" evidence="4">
    <location>
        <begin position="136"/>
        <end position="178"/>
    </location>
</feature>
<dbReference type="Gene3D" id="2.30.42.10">
    <property type="match status" value="2"/>
</dbReference>
<accession>A0A9C6SIT9</accession>
<proteinExistence type="predicted"/>
<evidence type="ECO:0000259" key="6">
    <source>
        <dbReference type="PROSITE" id="PS50106"/>
    </source>
</evidence>
<dbReference type="InterPro" id="IPR006020">
    <property type="entry name" value="PTB/PI_dom"/>
</dbReference>
<feature type="region of interest" description="Disordered" evidence="4">
    <location>
        <begin position="530"/>
        <end position="555"/>
    </location>
</feature>
<dbReference type="Gene3D" id="2.30.29.30">
    <property type="entry name" value="Pleckstrin-homology domain (PH domain)/Phosphotyrosine-binding domain (PTB)"/>
    <property type="match status" value="2"/>
</dbReference>
<evidence type="ECO:0000313" key="8">
    <source>
        <dbReference type="RefSeq" id="XP_048269803.1"/>
    </source>
</evidence>
<keyword evidence="1" id="KW-0813">Transport</keyword>
<feature type="region of interest" description="Disordered" evidence="4">
    <location>
        <begin position="395"/>
        <end position="417"/>
    </location>
</feature>
<dbReference type="Proteomes" id="UP000835206">
    <property type="component" value="Chromosome 2"/>
</dbReference>
<dbReference type="GO" id="GO:0007268">
    <property type="term" value="P:chemical synaptic transmission"/>
    <property type="evidence" value="ECO:0007669"/>
    <property type="project" value="TreeGrafter"/>
</dbReference>
<dbReference type="InterPro" id="IPR011993">
    <property type="entry name" value="PH-like_dom_sf"/>
</dbReference>
<sequence>MTSLILENADLNRLFPKCRPRGGPPPSPGASTQISQPHESLCQKEAVSVTTSLTTSLTNTLATTFANTHSKNTHSTHSQAIPEDMIDLERDISDRTTNMVSGFTGDSQLSVGVSSGTSNVGGPLGTFNSLGALNTKPLSSSSSSASGHSEDAQQYGSLPGSDQQSHSQQDDSGPEESPVYILTSAKGDRSYKLRDSRIIEIAGGREVFSQSRGKVAARKSRFLAASNSLNNEDIQTDNKLSVKRNNKSPNTQTIWELRSRCGDTRKQRSNREVTETVFSSEIHSVRHNPTKSIDYDSPKSNHSNRIINYDSILNSNNVEYGISKNTADLDYGLSKSCIDYQSNHTTPARSMAIVSDGEVVVFDDIDDNWQNLRLDLTSNNTNQVTPTNLSLEIEESQRGRIPPEPLSSSIGSTPSPTTAYHRNTSEFFKVITPASDCEVDSPSSEHNHKVTRVIGELPIAQYSESPRRYGVRDTQLPCLLSSPSVYMAPRPGFPQRVLPTTPSHNEKEDTSAEIIVEKAVVETNINYSDDQAVNASPPSPKIEDEEEDSLKPSTIPTDNISNLVSSGGSTFDYLYEFSETRKVLEEFFKCPPPTKEKENSTESFPFQDLDYELRRQGGSAYVGQRLASGPPTTEEVLVHESPKKQRADFPQNAGEHENNFLDLSVGTGSSEDLGETEVGLQVGHSRNFTLSPETTDCDSNCGDLDSEVSLMMMDNELIPASGLLGSVGDLGNNSDSLRIYASMPVLEDGLSSGHASDTDNNNPTVMLMKRQINEIEKEIIQRSRINDSTHPTTTENDSIGKDLSGLNVGKDILHSLKTSSPDLFVPKKENSYDTNELQLDGLDPLGTPPPPAPQARQSVNLEIGGEVEAAIKDIRMALQRTKTLPVKSSTEEPAEPNVSPIWIPSLSDGRRRICVENNSEESEVRRTGEEADVEIEEGPDEEEADTDLETDRLLGQQRTDDQGFYDDKGWRKPKTRTMLPPMSGKVPTPKQTPPKSLSVVPVESPLAPSEPLASTSACVSTSASASISPPPVVSVIQAPPSDCDVTTPSQPSTSPQKTPAKNSPSSPQSLKESSNKVKKEKEEKKKSRNKEVLIEGVLFRARYLGSTQLVCEGEPTKSTRMCQAEEAVSRIKEGPMTTGMQATLLNYGGQQGFGRCSVASQGSFEEDECDSSEELIGNASGGGQSESQTVGLQPKLAPISGSMEPTTVFRLHFLGSVEVEEEGRRKRLNNHIVREAVTKIKALAPDGETQPSTEVDLFISTEKIMVLNTDLKEIMMDHALRTISYIADIGDVVVLMARRRFVPHEMEEAPKINRTPKMICHVFESEEARFIAQSIGQAFQVAYMEFLKANGIEDHSFVKEMDYQEVLNSQEIFGDELQMFAKKEMQKEVVVPKAKGEILGVVIVESGWGSMLPTVVIANLAPAGAAARCGQLNIGDQIIAINGVSLVGLPLSTCQTYIKNSKNQTVVKLTVVPCAPVVEVKIKRPDTKYQLGFSVQNGVICSLLRGGIAERGGVRVGHRIIEINNQSVVAVPHEKIVNLLATSVGEILMKTMPTSMFRLLTGQESPVYI</sequence>
<dbReference type="FunFam" id="2.30.42.10:FF:000007">
    <property type="entry name" value="Amyloid beta A4 protein-binding family A member"/>
    <property type="match status" value="1"/>
</dbReference>
<feature type="region of interest" description="Disordered" evidence="4">
    <location>
        <begin position="17"/>
        <end position="37"/>
    </location>
</feature>
<evidence type="ECO:0000313" key="7">
    <source>
        <dbReference type="Proteomes" id="UP000835206"/>
    </source>
</evidence>
<gene>
    <name evidence="8" type="primary">LOC100650027</name>
</gene>
<organism evidence="7 8">
    <name type="scientific">Bombus terrestris</name>
    <name type="common">Buff-tailed bumblebee</name>
    <name type="synonym">Apis terrestris</name>
    <dbReference type="NCBI Taxonomy" id="30195"/>
    <lineage>
        <taxon>Eukaryota</taxon>
        <taxon>Metazoa</taxon>
        <taxon>Ecdysozoa</taxon>
        <taxon>Arthropoda</taxon>
        <taxon>Hexapoda</taxon>
        <taxon>Insecta</taxon>
        <taxon>Pterygota</taxon>
        <taxon>Neoptera</taxon>
        <taxon>Endopterygota</taxon>
        <taxon>Hymenoptera</taxon>
        <taxon>Apocrita</taxon>
        <taxon>Aculeata</taxon>
        <taxon>Apoidea</taxon>
        <taxon>Anthophila</taxon>
        <taxon>Apidae</taxon>
        <taxon>Bombus</taxon>
        <taxon>Bombus</taxon>
    </lineage>
</organism>
<feature type="compositionally biased region" description="Low complexity" evidence="4">
    <location>
        <begin position="161"/>
        <end position="171"/>
    </location>
</feature>
<dbReference type="PROSITE" id="PS01179">
    <property type="entry name" value="PID"/>
    <property type="match status" value="1"/>
</dbReference>
<dbReference type="CDD" id="cd06793">
    <property type="entry name" value="PDZ2_APBA1_3-like"/>
    <property type="match status" value="1"/>
</dbReference>
<dbReference type="GO" id="GO:0005737">
    <property type="term" value="C:cytoplasm"/>
    <property type="evidence" value="ECO:0007669"/>
    <property type="project" value="TreeGrafter"/>
</dbReference>
<dbReference type="SUPFAM" id="SSF50729">
    <property type="entry name" value="PH domain-like"/>
    <property type="match status" value="2"/>
</dbReference>
<dbReference type="InterPro" id="IPR051230">
    <property type="entry name" value="APP-Binding"/>
</dbReference>
<evidence type="ECO:0000256" key="3">
    <source>
        <dbReference type="ARBA" id="ARBA00022737"/>
    </source>
</evidence>
<feature type="domain" description="PID" evidence="5">
    <location>
        <begin position="1209"/>
        <end position="1353"/>
    </location>
</feature>
<dbReference type="FunFam" id="2.30.42.10:FF:000017">
    <property type="entry name" value="Amyloid beta A4 protein-binding family A member 1"/>
    <property type="match status" value="1"/>
</dbReference>
<feature type="domain" description="PDZ" evidence="6">
    <location>
        <begin position="1479"/>
        <end position="1555"/>
    </location>
</feature>
<protein>
    <submittedName>
        <fullName evidence="8">Uncharacterized protein LOC100650027 isoform X4</fullName>
    </submittedName>
</protein>
<dbReference type="PANTHER" id="PTHR12345">
    <property type="entry name" value="SYNTENIN RELATED"/>
    <property type="match status" value="1"/>
</dbReference>
<dbReference type="SMART" id="SM00228">
    <property type="entry name" value="PDZ"/>
    <property type="match status" value="2"/>
</dbReference>
<feature type="compositionally biased region" description="Basic and acidic residues" evidence="4">
    <location>
        <begin position="958"/>
        <end position="970"/>
    </location>
</feature>
<dbReference type="Pfam" id="PF00640">
    <property type="entry name" value="PID"/>
    <property type="match status" value="2"/>
</dbReference>
<dbReference type="CDD" id="cd06720">
    <property type="entry name" value="PDZ1_APBA1_3-like"/>
    <property type="match status" value="1"/>
</dbReference>
<dbReference type="PROSITE" id="PS50106">
    <property type="entry name" value="PDZ"/>
    <property type="match status" value="2"/>
</dbReference>
<dbReference type="SMART" id="SM00462">
    <property type="entry name" value="PTB"/>
    <property type="match status" value="1"/>
</dbReference>
<feature type="compositionally biased region" description="Low complexity" evidence="4">
    <location>
        <begin position="406"/>
        <end position="417"/>
    </location>
</feature>
<feature type="region of interest" description="Disordered" evidence="4">
    <location>
        <begin position="1167"/>
        <end position="1189"/>
    </location>
</feature>
<dbReference type="GO" id="GO:0005886">
    <property type="term" value="C:plasma membrane"/>
    <property type="evidence" value="ECO:0007669"/>
    <property type="project" value="TreeGrafter"/>
</dbReference>
<evidence type="ECO:0000256" key="4">
    <source>
        <dbReference type="SAM" id="MobiDB-lite"/>
    </source>
</evidence>
<reference evidence="8" key="1">
    <citation type="submission" date="2025-08" db="UniProtKB">
        <authorList>
            <consortium name="RefSeq"/>
        </authorList>
    </citation>
    <scope>IDENTIFICATION</scope>
</reference>
<dbReference type="InterPro" id="IPR036034">
    <property type="entry name" value="PDZ_sf"/>
</dbReference>
<name>A0A9C6SIT9_BOMTE</name>
<dbReference type="CDD" id="cd01208">
    <property type="entry name" value="PTB_X11"/>
    <property type="match status" value="1"/>
</dbReference>
<keyword evidence="3" id="KW-0677">Repeat</keyword>
<evidence type="ECO:0000256" key="2">
    <source>
        <dbReference type="ARBA" id="ARBA00022553"/>
    </source>
</evidence>
<dbReference type="PANTHER" id="PTHR12345:SF16">
    <property type="entry name" value="X11L, ISOFORM F-RELATED"/>
    <property type="match status" value="1"/>
</dbReference>
<dbReference type="RefSeq" id="XP_048269803.1">
    <property type="nucleotide sequence ID" value="XM_048413846.1"/>
</dbReference>
<feature type="compositionally biased region" description="Basic and acidic residues" evidence="4">
    <location>
        <begin position="1073"/>
        <end position="1088"/>
    </location>
</feature>
<dbReference type="Pfam" id="PF00595">
    <property type="entry name" value="PDZ"/>
    <property type="match status" value="2"/>
</dbReference>
<keyword evidence="7" id="KW-1185">Reference proteome</keyword>
<evidence type="ECO:0000259" key="5">
    <source>
        <dbReference type="PROSITE" id="PS01179"/>
    </source>
</evidence>
<feature type="domain" description="PDZ" evidence="6">
    <location>
        <begin position="1388"/>
        <end position="1473"/>
    </location>
</feature>
<dbReference type="SUPFAM" id="SSF50156">
    <property type="entry name" value="PDZ domain-like"/>
    <property type="match status" value="2"/>
</dbReference>
<dbReference type="InterPro" id="IPR001478">
    <property type="entry name" value="PDZ"/>
</dbReference>
<dbReference type="GO" id="GO:0043197">
    <property type="term" value="C:dendritic spine"/>
    <property type="evidence" value="ECO:0007669"/>
    <property type="project" value="TreeGrafter"/>
</dbReference>
<dbReference type="GeneID" id="100650027"/>
<keyword evidence="2" id="KW-0597">Phosphoprotein</keyword>
<feature type="compositionally biased region" description="Low complexity" evidence="4">
    <location>
        <begin position="1013"/>
        <end position="1072"/>
    </location>
</feature>
<evidence type="ECO:0000256" key="1">
    <source>
        <dbReference type="ARBA" id="ARBA00022448"/>
    </source>
</evidence>